<accession>A0A4Q4KJF1</accession>
<keyword evidence="3" id="KW-1185">Reference proteome</keyword>
<dbReference type="PROSITE" id="PS51257">
    <property type="entry name" value="PROKAR_LIPOPROTEIN"/>
    <property type="match status" value="1"/>
</dbReference>
<feature type="signal peptide" evidence="1">
    <location>
        <begin position="1"/>
        <end position="25"/>
    </location>
</feature>
<reference evidence="2 3" key="1">
    <citation type="submission" date="2019-02" db="EMBL/GenBank/DDBJ databases">
        <title>Genome sequence of the sea-ice species Brumimicrobium glaciale.</title>
        <authorList>
            <person name="Bowman J.P."/>
        </authorList>
    </citation>
    <scope>NUCLEOTIDE SEQUENCE [LARGE SCALE GENOMIC DNA]</scope>
    <source>
        <strain evidence="2 3">IC156</strain>
    </source>
</reference>
<protein>
    <recommendedName>
        <fullName evidence="4">Lipoprotein</fullName>
    </recommendedName>
</protein>
<organism evidence="2 3">
    <name type="scientific">Brumimicrobium glaciale</name>
    <dbReference type="NCBI Taxonomy" id="200475"/>
    <lineage>
        <taxon>Bacteria</taxon>
        <taxon>Pseudomonadati</taxon>
        <taxon>Bacteroidota</taxon>
        <taxon>Flavobacteriia</taxon>
        <taxon>Flavobacteriales</taxon>
        <taxon>Crocinitomicaceae</taxon>
        <taxon>Brumimicrobium</taxon>
    </lineage>
</organism>
<dbReference type="EMBL" id="SETE01000004">
    <property type="protein sequence ID" value="RYM33372.1"/>
    <property type="molecule type" value="Genomic_DNA"/>
</dbReference>
<feature type="chain" id="PRO_5020484547" description="Lipoprotein" evidence="1">
    <location>
        <begin position="26"/>
        <end position="268"/>
    </location>
</feature>
<evidence type="ECO:0000313" key="2">
    <source>
        <dbReference type="EMBL" id="RYM33372.1"/>
    </source>
</evidence>
<dbReference type="AlphaFoldDB" id="A0A4Q4KJF1"/>
<evidence type="ECO:0000313" key="3">
    <source>
        <dbReference type="Proteomes" id="UP000293952"/>
    </source>
</evidence>
<sequence length="268" mass="31206">MFWTKFKRKNLYFLFSIILFSAACSSGNSENDNKLASEKTEEESLTEEEKIIRQVENILEITAAEDYDIQIQYKHIDPDTLKDALILVNRKEYGHQKAKNNNTERFFEKTGHTGLYNFVFLKLGGSDKIISTTPVGSNADYPLTVRFLELTSKAHKDFVVEYRIRNSVHRNYYTVRNDKMFLTFSCPVFDGVGSPNPRVYDIQHPTSEVRIAKDIAMYEGKIVDYNIDEIENINEYTPKEIIRDGDLYVYFIFDDKKMKYVTPMGEAE</sequence>
<keyword evidence="1" id="KW-0732">Signal</keyword>
<dbReference type="RefSeq" id="WP_130093832.1">
    <property type="nucleotide sequence ID" value="NZ_SETE01000004.1"/>
</dbReference>
<dbReference type="OrthoDB" id="1466739at2"/>
<comment type="caution">
    <text evidence="2">The sequence shown here is derived from an EMBL/GenBank/DDBJ whole genome shotgun (WGS) entry which is preliminary data.</text>
</comment>
<evidence type="ECO:0008006" key="4">
    <source>
        <dbReference type="Google" id="ProtNLM"/>
    </source>
</evidence>
<proteinExistence type="predicted"/>
<name>A0A4Q4KJF1_9FLAO</name>
<dbReference type="Proteomes" id="UP000293952">
    <property type="component" value="Unassembled WGS sequence"/>
</dbReference>
<gene>
    <name evidence="2" type="ORF">ERX46_10550</name>
</gene>
<evidence type="ECO:0000256" key="1">
    <source>
        <dbReference type="SAM" id="SignalP"/>
    </source>
</evidence>